<evidence type="ECO:0000313" key="4">
    <source>
        <dbReference type="Proteomes" id="UP001221142"/>
    </source>
</evidence>
<reference evidence="3" key="1">
    <citation type="submission" date="2023-03" db="EMBL/GenBank/DDBJ databases">
        <title>Massive genome expansion in bonnet fungi (Mycena s.s.) driven by repeated elements and novel gene families across ecological guilds.</title>
        <authorList>
            <consortium name="Lawrence Berkeley National Laboratory"/>
            <person name="Harder C.B."/>
            <person name="Miyauchi S."/>
            <person name="Viragh M."/>
            <person name="Kuo A."/>
            <person name="Thoen E."/>
            <person name="Andreopoulos B."/>
            <person name="Lu D."/>
            <person name="Skrede I."/>
            <person name="Drula E."/>
            <person name="Henrissat B."/>
            <person name="Morin E."/>
            <person name="Kohler A."/>
            <person name="Barry K."/>
            <person name="LaButti K."/>
            <person name="Morin E."/>
            <person name="Salamov A."/>
            <person name="Lipzen A."/>
            <person name="Mereny Z."/>
            <person name="Hegedus B."/>
            <person name="Baldrian P."/>
            <person name="Stursova M."/>
            <person name="Weitz H."/>
            <person name="Taylor A."/>
            <person name="Grigoriev I.V."/>
            <person name="Nagy L.G."/>
            <person name="Martin F."/>
            <person name="Kauserud H."/>
        </authorList>
    </citation>
    <scope>NUCLEOTIDE SEQUENCE</scope>
    <source>
        <strain evidence="3">9284</strain>
    </source>
</reference>
<sequence length="461" mass="49426">MNSEQDSPRIPSSVLEYQRAEKAAGREGLLHFQYDAVALAAAASSDEIHQLRRRLAHSTEKVKQLRDANSRIIAERDLLQVKNAHATSVAGLARKAQAEAERFATRTQEMNASLQNELQAAQAALKTERSKTVKVLLHLARLRAERDGLRAALNITDRSASPSTNMAVDSSAAAQPPQSPPPSPSVVSSVGFQSPPVVVSTPPIPPTASPPSLKRKRTPESDPEVQIVSGPDPSPVYRPHVFSSAPRPILPKRATAPALSTSSPNTPLQLNNTGTGSAPQPTRLPALQIPTPPMGSMKRQRTPEPRPNGSGSDPDVEIISPPGPPSHPPTAAVAEKPQPQPPPGSAPQVRVFRVQNQPQTQPQPLPPPQLLPPPQPLPPPPPPPPSRPKQLGLSHLPLLFDTSPMGTMHCRTCKQAFAGNSAWDELVGHAQGKHPESSRDLAALRPAQVIERRQRLQAAKK</sequence>
<dbReference type="AlphaFoldDB" id="A0AAD7FJD3"/>
<feature type="compositionally biased region" description="Pro residues" evidence="2">
    <location>
        <begin position="361"/>
        <end position="387"/>
    </location>
</feature>
<feature type="compositionally biased region" description="Polar residues" evidence="2">
    <location>
        <begin position="258"/>
        <end position="280"/>
    </location>
</feature>
<dbReference type="Proteomes" id="UP001221142">
    <property type="component" value="Unassembled WGS sequence"/>
</dbReference>
<evidence type="ECO:0000256" key="2">
    <source>
        <dbReference type="SAM" id="MobiDB-lite"/>
    </source>
</evidence>
<evidence type="ECO:0000313" key="3">
    <source>
        <dbReference type="EMBL" id="KAJ7623569.1"/>
    </source>
</evidence>
<comment type="caution">
    <text evidence="3">The sequence shown here is derived from an EMBL/GenBank/DDBJ whole genome shotgun (WGS) entry which is preliminary data.</text>
</comment>
<name>A0AAD7FJD3_9AGAR</name>
<evidence type="ECO:0000256" key="1">
    <source>
        <dbReference type="SAM" id="Coils"/>
    </source>
</evidence>
<organism evidence="3 4">
    <name type="scientific">Roridomyces roridus</name>
    <dbReference type="NCBI Taxonomy" id="1738132"/>
    <lineage>
        <taxon>Eukaryota</taxon>
        <taxon>Fungi</taxon>
        <taxon>Dikarya</taxon>
        <taxon>Basidiomycota</taxon>
        <taxon>Agaricomycotina</taxon>
        <taxon>Agaricomycetes</taxon>
        <taxon>Agaricomycetidae</taxon>
        <taxon>Agaricales</taxon>
        <taxon>Marasmiineae</taxon>
        <taxon>Mycenaceae</taxon>
        <taxon>Roridomyces</taxon>
    </lineage>
</organism>
<dbReference type="EMBL" id="JARKIF010000014">
    <property type="protein sequence ID" value="KAJ7623569.1"/>
    <property type="molecule type" value="Genomic_DNA"/>
</dbReference>
<proteinExistence type="predicted"/>
<feature type="coiled-coil region" evidence="1">
    <location>
        <begin position="104"/>
        <end position="131"/>
    </location>
</feature>
<feature type="compositionally biased region" description="Low complexity" evidence="2">
    <location>
        <begin position="185"/>
        <end position="201"/>
    </location>
</feature>
<gene>
    <name evidence="3" type="ORF">FB45DRAFT_109204</name>
</gene>
<accession>A0AAD7FJD3</accession>
<keyword evidence="4" id="KW-1185">Reference proteome</keyword>
<feature type="region of interest" description="Disordered" evidence="2">
    <location>
        <begin position="160"/>
        <end position="394"/>
    </location>
</feature>
<protein>
    <submittedName>
        <fullName evidence="3">Uncharacterized protein</fullName>
    </submittedName>
</protein>
<keyword evidence="1" id="KW-0175">Coiled coil</keyword>